<dbReference type="AlphaFoldDB" id="A0A4X1TKH7"/>
<protein>
    <submittedName>
        <fullName evidence="1">Uncharacterized protein</fullName>
    </submittedName>
</protein>
<organism evidence="1 2">
    <name type="scientific">Sus scrofa</name>
    <name type="common">Pig</name>
    <dbReference type="NCBI Taxonomy" id="9823"/>
    <lineage>
        <taxon>Eukaryota</taxon>
        <taxon>Metazoa</taxon>
        <taxon>Chordata</taxon>
        <taxon>Craniata</taxon>
        <taxon>Vertebrata</taxon>
        <taxon>Euteleostomi</taxon>
        <taxon>Mammalia</taxon>
        <taxon>Eutheria</taxon>
        <taxon>Laurasiatheria</taxon>
        <taxon>Artiodactyla</taxon>
        <taxon>Suina</taxon>
        <taxon>Suidae</taxon>
        <taxon>Sus</taxon>
    </lineage>
</organism>
<accession>A0A4X1TKH7</accession>
<evidence type="ECO:0000313" key="2">
    <source>
        <dbReference type="Proteomes" id="UP000314985"/>
    </source>
</evidence>
<sequence>MCCGMVAVSCPPLSHFTAQITYLSHVTETHTRKREFLTLQLLGSSLPVICLYVKTRKSSLLVKWIIRVLLILPSKPAPASVILRRTWSFLSLMKRTSMWQWCVGVRTQRTLLWSSSWSPHVCWGTALLTLIAGLLTIF</sequence>
<dbReference type="Ensembl" id="ENSSSCT00070018670.1">
    <property type="protein sequence ID" value="ENSSSCP00070015512.1"/>
    <property type="gene ID" value="ENSSSCG00070009632.1"/>
</dbReference>
<name>A0A4X1TKH7_PIG</name>
<dbReference type="Proteomes" id="UP000314985">
    <property type="component" value="Chromosome 7"/>
</dbReference>
<proteinExistence type="predicted"/>
<reference evidence="1" key="2">
    <citation type="submission" date="2025-08" db="UniProtKB">
        <authorList>
            <consortium name="Ensembl"/>
        </authorList>
    </citation>
    <scope>IDENTIFICATION</scope>
</reference>
<reference evidence="1 2" key="1">
    <citation type="submission" date="2017-08" db="EMBL/GenBank/DDBJ databases">
        <title>USMARCv1.0.</title>
        <authorList>
            <person name="Hannum G.I."/>
            <person name="Koren S."/>
            <person name="Schroeder S.G."/>
            <person name="Chin S.C."/>
            <person name="Nonneman D.J."/>
            <person name="Becker S.A."/>
            <person name="Rosen B.D."/>
            <person name="Bickhart D.M."/>
            <person name="Putnam N.H."/>
            <person name="Green R.E."/>
            <person name="Tuggle C.K."/>
            <person name="Liu H."/>
            <person name="Rohrer G.A."/>
            <person name="Warr A."/>
            <person name="Hall R."/>
            <person name="Kim K."/>
            <person name="Hume D.A."/>
            <person name="Talbot R."/>
            <person name="Chow W."/>
            <person name="Howe K."/>
            <person name="Schwartz A.S."/>
            <person name="Watson M."/>
            <person name="Archibald A.L."/>
            <person name="Phillippy A.M."/>
            <person name="Smith T.P.L."/>
        </authorList>
    </citation>
    <scope>NUCLEOTIDE SEQUENCE [LARGE SCALE GENOMIC DNA]</scope>
</reference>
<evidence type="ECO:0000313" key="1">
    <source>
        <dbReference type="Ensembl" id="ENSSSCP00070015512.1"/>
    </source>
</evidence>